<dbReference type="RefSeq" id="WP_091342383.1">
    <property type="nucleotide sequence ID" value="NZ_FMHV01000002.1"/>
</dbReference>
<dbReference type="EMBL" id="FMHV01000002">
    <property type="protein sequence ID" value="SCL27455.1"/>
    <property type="molecule type" value="Genomic_DNA"/>
</dbReference>
<keyword evidence="2" id="KW-1185">Reference proteome</keyword>
<dbReference type="AlphaFoldDB" id="A0A1C6SDA2"/>
<name>A0A1C6SDA2_9ACTN</name>
<dbReference type="Proteomes" id="UP000199413">
    <property type="component" value="Unassembled WGS sequence"/>
</dbReference>
<gene>
    <name evidence="1" type="ORF">GA0070624_3505</name>
</gene>
<accession>A0A1C6SDA2</accession>
<protein>
    <submittedName>
        <fullName evidence="1">Uncharacterized protein</fullName>
    </submittedName>
</protein>
<evidence type="ECO:0000313" key="1">
    <source>
        <dbReference type="EMBL" id="SCL27455.1"/>
    </source>
</evidence>
<sequence>MAAGGRKASAAMPQMGYTCYLCPGQPSVITGGDPGDEQAVENARKESRTHLDEHAELIAGNRAIRPLVQVSPRLRSGPTATAQAAA</sequence>
<reference evidence="2" key="1">
    <citation type="submission" date="2016-06" db="EMBL/GenBank/DDBJ databases">
        <authorList>
            <person name="Varghese N."/>
            <person name="Submissions Spin"/>
        </authorList>
    </citation>
    <scope>NUCLEOTIDE SEQUENCE [LARGE SCALE GENOMIC DNA]</scope>
    <source>
        <strain evidence="2">DSM 45431</strain>
    </source>
</reference>
<organism evidence="1 2">
    <name type="scientific">Micromonospora rhizosphaerae</name>
    <dbReference type="NCBI Taxonomy" id="568872"/>
    <lineage>
        <taxon>Bacteria</taxon>
        <taxon>Bacillati</taxon>
        <taxon>Actinomycetota</taxon>
        <taxon>Actinomycetes</taxon>
        <taxon>Micromonosporales</taxon>
        <taxon>Micromonosporaceae</taxon>
        <taxon>Micromonospora</taxon>
    </lineage>
</organism>
<evidence type="ECO:0000313" key="2">
    <source>
        <dbReference type="Proteomes" id="UP000199413"/>
    </source>
</evidence>
<proteinExistence type="predicted"/>